<keyword evidence="1" id="KW-0238">DNA-binding</keyword>
<name>A0A7C1SRU3_UNCKA</name>
<dbReference type="Pfam" id="PF02082">
    <property type="entry name" value="Rrf2"/>
    <property type="match status" value="1"/>
</dbReference>
<organism evidence="2">
    <name type="scientific">candidate division WWE3 bacterium</name>
    <dbReference type="NCBI Taxonomy" id="2053526"/>
    <lineage>
        <taxon>Bacteria</taxon>
        <taxon>Katanobacteria</taxon>
    </lineage>
</organism>
<dbReference type="Gene3D" id="1.10.10.10">
    <property type="entry name" value="Winged helix-like DNA-binding domain superfamily/Winged helix DNA-binding domain"/>
    <property type="match status" value="1"/>
</dbReference>
<dbReference type="Proteomes" id="UP000885744">
    <property type="component" value="Unassembled WGS sequence"/>
</dbReference>
<dbReference type="GO" id="GO:0003677">
    <property type="term" value="F:DNA binding"/>
    <property type="evidence" value="ECO:0007669"/>
    <property type="project" value="UniProtKB-KW"/>
</dbReference>
<protein>
    <submittedName>
        <fullName evidence="2">Rrf2 family transcriptional regulator</fullName>
    </submittedName>
</protein>
<dbReference type="InterPro" id="IPR000944">
    <property type="entry name" value="Tscrpt_reg_Rrf2"/>
</dbReference>
<dbReference type="GO" id="GO:0003700">
    <property type="term" value="F:DNA-binding transcription factor activity"/>
    <property type="evidence" value="ECO:0007669"/>
    <property type="project" value="TreeGrafter"/>
</dbReference>
<evidence type="ECO:0000256" key="1">
    <source>
        <dbReference type="ARBA" id="ARBA00023125"/>
    </source>
</evidence>
<dbReference type="PROSITE" id="PS51197">
    <property type="entry name" value="HTH_RRF2_2"/>
    <property type="match status" value="1"/>
</dbReference>
<accession>A0A7C1SRU3</accession>
<comment type="caution">
    <text evidence="2">The sequence shown here is derived from an EMBL/GenBank/DDBJ whole genome shotgun (WGS) entry which is preliminary data.</text>
</comment>
<dbReference type="EMBL" id="DRHH01000075">
    <property type="protein sequence ID" value="HEB14118.1"/>
    <property type="molecule type" value="Genomic_DNA"/>
</dbReference>
<dbReference type="SUPFAM" id="SSF46785">
    <property type="entry name" value="Winged helix' DNA-binding domain"/>
    <property type="match status" value="1"/>
</dbReference>
<dbReference type="NCBIfam" id="TIGR00738">
    <property type="entry name" value="rrf2_super"/>
    <property type="match status" value="1"/>
</dbReference>
<proteinExistence type="predicted"/>
<dbReference type="PANTHER" id="PTHR33221">
    <property type="entry name" value="WINGED HELIX-TURN-HELIX TRANSCRIPTIONAL REGULATOR, RRF2 FAMILY"/>
    <property type="match status" value="1"/>
</dbReference>
<gene>
    <name evidence="2" type="ORF">ENI09_01780</name>
</gene>
<reference evidence="2" key="1">
    <citation type="journal article" date="2020" name="mSystems">
        <title>Genome- and Community-Level Interaction Insights into Carbon Utilization and Element Cycling Functions of Hydrothermarchaeota in Hydrothermal Sediment.</title>
        <authorList>
            <person name="Zhou Z."/>
            <person name="Liu Y."/>
            <person name="Xu W."/>
            <person name="Pan J."/>
            <person name="Luo Z.H."/>
            <person name="Li M."/>
        </authorList>
    </citation>
    <scope>NUCLEOTIDE SEQUENCE [LARGE SCALE GENOMIC DNA]</scope>
    <source>
        <strain evidence="2">HyVt-365</strain>
    </source>
</reference>
<dbReference type="InterPro" id="IPR036390">
    <property type="entry name" value="WH_DNA-bd_sf"/>
</dbReference>
<sequence length="150" mass="17093">MPKFLTSRGDYGLLLTVFLADYSRYEPKPISEIASFFNLPQAFLEQIALDLRRAHLVSARRGKDGGYFLTREPNRISVIEVIEAAEGPLQIVTCQRGECASSPKCTTRDFWLVLQKHIHRTLREITLADLVKQSPHKLLPLSVKNERKNS</sequence>
<dbReference type="InterPro" id="IPR036388">
    <property type="entry name" value="WH-like_DNA-bd_sf"/>
</dbReference>
<dbReference type="PANTHER" id="PTHR33221:SF5">
    <property type="entry name" value="HTH-TYPE TRANSCRIPTIONAL REGULATOR ISCR"/>
    <property type="match status" value="1"/>
</dbReference>
<evidence type="ECO:0000313" key="2">
    <source>
        <dbReference type="EMBL" id="HEB14118.1"/>
    </source>
</evidence>
<dbReference type="AlphaFoldDB" id="A0A7C1SRU3"/>
<dbReference type="GO" id="GO:0005829">
    <property type="term" value="C:cytosol"/>
    <property type="evidence" value="ECO:0007669"/>
    <property type="project" value="TreeGrafter"/>
</dbReference>